<dbReference type="EMBL" id="CP002776">
    <property type="protein sequence ID" value="AEG31839.1"/>
    <property type="molecule type" value="Genomic_DNA"/>
</dbReference>
<dbReference type="PANTHER" id="PTHR36302:SF1">
    <property type="entry name" value="COPPER CHAPERONE PCU(A)C"/>
    <property type="match status" value="1"/>
</dbReference>
<dbReference type="Proteomes" id="UP000009232">
    <property type="component" value="Chromosome"/>
</dbReference>
<dbReference type="InterPro" id="IPR036182">
    <property type="entry name" value="PCuAC_sf"/>
</dbReference>
<evidence type="ECO:0000313" key="3">
    <source>
        <dbReference type="EMBL" id="AEG31839.1"/>
    </source>
</evidence>
<evidence type="ECO:0000313" key="4">
    <source>
        <dbReference type="Proteomes" id="UP000009232"/>
    </source>
</evidence>
<dbReference type="STRING" id="717773.Thicy_1072"/>
<feature type="signal peptide" evidence="2">
    <location>
        <begin position="1"/>
        <end position="25"/>
    </location>
</feature>
<keyword evidence="2" id="KW-0732">Signal</keyword>
<dbReference type="AlphaFoldDB" id="F6D8I8"/>
<organism evidence="3 4">
    <name type="scientific">Thiomicrospira cyclica (strain DSM 14477 / JCM 11371 / ALM1)</name>
    <name type="common">Thioalkalimicrobium cyclicum</name>
    <dbReference type="NCBI Taxonomy" id="717773"/>
    <lineage>
        <taxon>Bacteria</taxon>
        <taxon>Pseudomonadati</taxon>
        <taxon>Pseudomonadota</taxon>
        <taxon>Gammaproteobacteria</taxon>
        <taxon>Thiotrichales</taxon>
        <taxon>Piscirickettsiaceae</taxon>
        <taxon>Thiomicrospira</taxon>
    </lineage>
</organism>
<dbReference type="PANTHER" id="PTHR36302">
    <property type="entry name" value="BLR7088 PROTEIN"/>
    <property type="match status" value="1"/>
</dbReference>
<dbReference type="eggNOG" id="COG2847">
    <property type="taxonomic scope" value="Bacteria"/>
</dbReference>
<sequence>MKKTLSTTVMGLAGLLMFGSFSVMANQAVNLEIDNPYVREMPPMAPATGAFMTLLNTGDATIAVVRAQSDAANTVELHTHINDNGVMRMREIPEIVIEPMGQTELKPGGLHVMLIGPTRALKEGDLVDITLIMADGSEKSLQAPVRKIMGMGHGMGQGQGQGQGHGHRHHH</sequence>
<dbReference type="SUPFAM" id="SSF110087">
    <property type="entry name" value="DR1885-like metal-binding protein"/>
    <property type="match status" value="1"/>
</dbReference>
<dbReference type="Gene3D" id="2.60.40.1890">
    <property type="entry name" value="PCu(A)C copper chaperone"/>
    <property type="match status" value="1"/>
</dbReference>
<name>F6D8I8_THICA</name>
<dbReference type="OrthoDB" id="9796962at2"/>
<dbReference type="Pfam" id="PF04314">
    <property type="entry name" value="PCuAC"/>
    <property type="match status" value="1"/>
</dbReference>
<dbReference type="InterPro" id="IPR007410">
    <property type="entry name" value="LpqE-like"/>
</dbReference>
<reference evidence="3 4" key="1">
    <citation type="submission" date="2011-05" db="EMBL/GenBank/DDBJ databases">
        <title>Complete sequence of Thioalkalimicrobium cyclicum ALM1.</title>
        <authorList>
            <consortium name="US DOE Joint Genome Institute"/>
            <person name="Lucas S."/>
            <person name="Han J."/>
            <person name="Lapidus A."/>
            <person name="Cheng J.-F."/>
            <person name="Goodwin L."/>
            <person name="Pitluck S."/>
            <person name="Peters L."/>
            <person name="Mikhailova N."/>
            <person name="Davenport K."/>
            <person name="Han C."/>
            <person name="Tapia R."/>
            <person name="Land M."/>
            <person name="Hauser L."/>
            <person name="Kyrpides N."/>
            <person name="Ivanova N."/>
            <person name="Pagani I."/>
            <person name="Kappler U."/>
            <person name="Woyke T."/>
        </authorList>
    </citation>
    <scope>NUCLEOTIDE SEQUENCE [LARGE SCALE GENOMIC DNA]</scope>
    <source>
        <strain evidence="4">DSM 14477 / JCM 11371 / ALM1</strain>
    </source>
</reference>
<dbReference type="HOGENOM" id="CLU_100939_1_2_6"/>
<dbReference type="RefSeq" id="WP_013835616.1">
    <property type="nucleotide sequence ID" value="NC_015581.1"/>
</dbReference>
<feature type="region of interest" description="Disordered" evidence="1">
    <location>
        <begin position="152"/>
        <end position="171"/>
    </location>
</feature>
<dbReference type="InterPro" id="IPR058248">
    <property type="entry name" value="Lxx211020-like"/>
</dbReference>
<proteinExistence type="predicted"/>
<feature type="chain" id="PRO_5003332996" description="Copper chaperone PCu(A)C" evidence="2">
    <location>
        <begin position="26"/>
        <end position="171"/>
    </location>
</feature>
<evidence type="ECO:0008006" key="5">
    <source>
        <dbReference type="Google" id="ProtNLM"/>
    </source>
</evidence>
<gene>
    <name evidence="3" type="ordered locus">Thicy_1072</name>
</gene>
<accession>F6D8I8</accession>
<dbReference type="KEGG" id="tcy:Thicy_1072"/>
<evidence type="ECO:0000256" key="1">
    <source>
        <dbReference type="SAM" id="MobiDB-lite"/>
    </source>
</evidence>
<evidence type="ECO:0000256" key="2">
    <source>
        <dbReference type="SAM" id="SignalP"/>
    </source>
</evidence>
<keyword evidence="4" id="KW-1185">Reference proteome</keyword>
<protein>
    <recommendedName>
        <fullName evidence="5">Copper chaperone PCu(A)C</fullName>
    </recommendedName>
</protein>
<feature type="compositionally biased region" description="Gly residues" evidence="1">
    <location>
        <begin position="152"/>
        <end position="164"/>
    </location>
</feature>